<feature type="domain" description="YoaP-like" evidence="1">
    <location>
        <begin position="206"/>
        <end position="249"/>
    </location>
</feature>
<dbReference type="InterPro" id="IPR016181">
    <property type="entry name" value="Acyl_CoA_acyltransferase"/>
</dbReference>
<evidence type="ECO:0000313" key="3">
    <source>
        <dbReference type="Proteomes" id="UP000184509"/>
    </source>
</evidence>
<dbReference type="RefSeq" id="WP_073402251.1">
    <property type="nucleotide sequence ID" value="NZ_FQTV01000011.1"/>
</dbReference>
<dbReference type="AlphaFoldDB" id="A0A1M5D3A6"/>
<proteinExistence type="predicted"/>
<dbReference type="EMBL" id="FQTV01000011">
    <property type="protein sequence ID" value="SHF61461.1"/>
    <property type="molecule type" value="Genomic_DNA"/>
</dbReference>
<dbReference type="Pfam" id="PF14268">
    <property type="entry name" value="YoaP"/>
    <property type="match status" value="1"/>
</dbReference>
<accession>A0A1M5D3A6</accession>
<dbReference type="OrthoDB" id="3172674at2"/>
<dbReference type="STRING" id="1297750.SAMN05444405_11147"/>
<organism evidence="2 3">
    <name type="scientific">Bacteroides luti</name>
    <dbReference type="NCBI Taxonomy" id="1297750"/>
    <lineage>
        <taxon>Bacteria</taxon>
        <taxon>Pseudomonadati</taxon>
        <taxon>Bacteroidota</taxon>
        <taxon>Bacteroidia</taxon>
        <taxon>Bacteroidales</taxon>
        <taxon>Bacteroidaceae</taxon>
        <taxon>Bacteroides</taxon>
    </lineage>
</organism>
<sequence length="258" mass="29182">MQIITISKENLTQEHICCAIASNKSIMVSTKKAWMEARLDDGLIFKKGDVRGKCFIEYIPAEKAWAPISAEGYMYINCLWVSGQFKGHGNANLLLDECISDSKAKGKKGLVILSSNKNTAFLADPKFLKHKKFLLADEAEPFFQLMYLPFDTSDKNAAKPRFMPQVKSQQTSEYDKGVTIYYTHQCPFTSKYVPLIEIVANEMNIPFRTILIESAEQAQSSPTPFTTYSLFNDGKFITHEILSEPKFLKIMAALGYNR</sequence>
<reference evidence="2 3" key="1">
    <citation type="submission" date="2016-11" db="EMBL/GenBank/DDBJ databases">
        <authorList>
            <person name="Jaros S."/>
            <person name="Januszkiewicz K."/>
            <person name="Wedrychowicz H."/>
        </authorList>
    </citation>
    <scope>NUCLEOTIDE SEQUENCE [LARGE SCALE GENOMIC DNA]</scope>
    <source>
        <strain evidence="2 3">DSM 26991</strain>
    </source>
</reference>
<keyword evidence="3" id="KW-1185">Reference proteome</keyword>
<evidence type="ECO:0000259" key="1">
    <source>
        <dbReference type="Pfam" id="PF14268"/>
    </source>
</evidence>
<protein>
    <submittedName>
        <fullName evidence="2">YoaP-like</fullName>
    </submittedName>
</protein>
<evidence type="ECO:0000313" key="2">
    <source>
        <dbReference type="EMBL" id="SHF61461.1"/>
    </source>
</evidence>
<dbReference type="InterPro" id="IPR025685">
    <property type="entry name" value="YoaP-like_dom"/>
</dbReference>
<dbReference type="Proteomes" id="UP000184509">
    <property type="component" value="Unassembled WGS sequence"/>
</dbReference>
<gene>
    <name evidence="2" type="ORF">SAMN05444405_11147</name>
</gene>
<name>A0A1M5D3A6_9BACE</name>
<dbReference type="SUPFAM" id="SSF55729">
    <property type="entry name" value="Acyl-CoA N-acyltransferases (Nat)"/>
    <property type="match status" value="1"/>
</dbReference>
<dbReference type="Gene3D" id="3.40.630.30">
    <property type="match status" value="1"/>
</dbReference>